<name>D8QCH5_SCHCM</name>
<dbReference type="STRING" id="578458.D8QCH5"/>
<dbReference type="HOGENOM" id="CLU_043857_1_2_1"/>
<proteinExistence type="predicted"/>
<dbReference type="InParanoid" id="D8QCH5"/>
<dbReference type="Proteomes" id="UP000007431">
    <property type="component" value="Unassembled WGS sequence"/>
</dbReference>
<dbReference type="eggNOG" id="KOG3399">
    <property type="taxonomic scope" value="Eukaryota"/>
</dbReference>
<reference evidence="2 3" key="1">
    <citation type="journal article" date="2010" name="Nat. Biotechnol.">
        <title>Genome sequence of the model mushroom Schizophyllum commune.</title>
        <authorList>
            <person name="Ohm R.A."/>
            <person name="de Jong J.F."/>
            <person name="Lugones L.G."/>
            <person name="Aerts A."/>
            <person name="Kothe E."/>
            <person name="Stajich J.E."/>
            <person name="de Vries R.P."/>
            <person name="Record E."/>
            <person name="Levasseur A."/>
            <person name="Baker S.E."/>
            <person name="Bartholomew K.A."/>
            <person name="Coutinho P.M."/>
            <person name="Erdmann S."/>
            <person name="Fowler T.J."/>
            <person name="Gathman A.C."/>
            <person name="Lombard V."/>
            <person name="Henrissat B."/>
            <person name="Knabe N."/>
            <person name="Kuees U."/>
            <person name="Lilly W.W."/>
            <person name="Lindquist E."/>
            <person name="Lucas S."/>
            <person name="Magnuson J.K."/>
            <person name="Piumi F."/>
            <person name="Raudaskoski M."/>
            <person name="Salamov A."/>
            <person name="Schmutz J."/>
            <person name="Schwarze F.W.M.R."/>
            <person name="vanKuyk P.A."/>
            <person name="Horton J.S."/>
            <person name="Grigoriev I.V."/>
            <person name="Woesten H.A.B."/>
        </authorList>
    </citation>
    <scope>NUCLEOTIDE SEQUENCE [LARGE SCALE GENOMIC DNA]</scope>
    <source>
        <strain evidence="3">H4-8 / FGSC 9210</strain>
    </source>
</reference>
<evidence type="ECO:0000313" key="2">
    <source>
        <dbReference type="EMBL" id="EFI94933.1"/>
    </source>
</evidence>
<dbReference type="EMBL" id="GL377309">
    <property type="protein sequence ID" value="EFI94933.1"/>
    <property type="molecule type" value="Genomic_DNA"/>
</dbReference>
<dbReference type="PANTHER" id="PTHR13848">
    <property type="entry name" value="PROTEIN YIPPEE-LIKE CG15309-RELATED"/>
    <property type="match status" value="1"/>
</dbReference>
<dbReference type="GeneID" id="9594182"/>
<evidence type="ECO:0000313" key="3">
    <source>
        <dbReference type="Proteomes" id="UP000007431"/>
    </source>
</evidence>
<sequence length="128" mass="13978">MPRPTTNESALVYEGKPVYSCSNCSAVIVSPSAPFLQRAEVGLNPRNTSQTLQDELVSKTFSGREGRGFLAHSATNVRLGQKEDRPLMTGVHTVADITCLGCGDRLGWYYHKAADPSQKYKEGKSDDL</sequence>
<dbReference type="InterPro" id="IPR039058">
    <property type="entry name" value="Yippee_fam"/>
</dbReference>
<dbReference type="OMA" id="YNCAACE"/>
<dbReference type="KEGG" id="scm:SCHCO_02371228"/>
<protein>
    <recommendedName>
        <fullName evidence="1">Yippee domain-containing protein</fullName>
    </recommendedName>
</protein>
<accession>D8QCH5</accession>
<dbReference type="OrthoDB" id="6407410at2759"/>
<dbReference type="VEuPathDB" id="FungiDB:SCHCODRAFT_02371228"/>
<organism evidence="3">
    <name type="scientific">Schizophyllum commune (strain H4-8 / FGSC 9210)</name>
    <name type="common">Split gill fungus</name>
    <dbReference type="NCBI Taxonomy" id="578458"/>
    <lineage>
        <taxon>Eukaryota</taxon>
        <taxon>Fungi</taxon>
        <taxon>Dikarya</taxon>
        <taxon>Basidiomycota</taxon>
        <taxon>Agaricomycotina</taxon>
        <taxon>Agaricomycetes</taxon>
        <taxon>Agaricomycetidae</taxon>
        <taxon>Agaricales</taxon>
        <taxon>Schizophyllaceae</taxon>
        <taxon>Schizophyllum</taxon>
    </lineage>
</organism>
<gene>
    <name evidence="2" type="ORF">SCHCODRAFT_58559</name>
</gene>
<feature type="domain" description="Yippee" evidence="1">
    <location>
        <begin position="39"/>
        <end position="128"/>
    </location>
</feature>
<evidence type="ECO:0000259" key="1">
    <source>
        <dbReference type="PROSITE" id="PS51792"/>
    </source>
</evidence>
<dbReference type="PROSITE" id="PS51792">
    <property type="entry name" value="YIPPEE"/>
    <property type="match status" value="1"/>
</dbReference>
<dbReference type="InterPro" id="IPR034751">
    <property type="entry name" value="Yippee"/>
</dbReference>
<keyword evidence="3" id="KW-1185">Reference proteome</keyword>
<dbReference type="AlphaFoldDB" id="D8QCH5"/>